<reference evidence="1 2" key="1">
    <citation type="submission" date="2015-11" db="EMBL/GenBank/DDBJ databases">
        <title>Butyribacter intestini gen. nov., sp. nov., a butyric acid-producing bacterium of the family Lachnospiraceae isolated from the human faeces.</title>
        <authorList>
            <person name="Zou Y."/>
            <person name="Xue W."/>
            <person name="Luo G."/>
            <person name="Lv M."/>
        </authorList>
    </citation>
    <scope>NUCLEOTIDE SEQUENCE [LARGE SCALE GENOMIC DNA]</scope>
    <source>
        <strain evidence="1 2">ACET-33324</strain>
    </source>
</reference>
<sequence length="148" mass="16534">MGIMYEELNDEIALKDLGNVCLTEGVCGGCDKEECLVGYAKKCLTNCLKDKVTYVENGMDQIPVGDTKLYCEEDMATGIANILKICRSCGEMHFANCIINVIRSCYEVALFGEEREYMGSAFAYLSKLHEEGQRQADLVVEAFNQKQE</sequence>
<dbReference type="AlphaFoldDB" id="A0A0V8QHJ7"/>
<proteinExistence type="predicted"/>
<protein>
    <submittedName>
        <fullName evidence="1">Uncharacterized protein</fullName>
    </submittedName>
</protein>
<gene>
    <name evidence="1" type="ORF">ASU35_07685</name>
</gene>
<keyword evidence="2" id="KW-1185">Reference proteome</keyword>
<dbReference type="Proteomes" id="UP000054874">
    <property type="component" value="Unassembled WGS sequence"/>
</dbReference>
<name>A0A0V8QHJ7_9FIRM</name>
<comment type="caution">
    <text evidence="1">The sequence shown here is derived from an EMBL/GenBank/DDBJ whole genome shotgun (WGS) entry which is preliminary data.</text>
</comment>
<accession>A0A0V8QHJ7</accession>
<evidence type="ECO:0000313" key="1">
    <source>
        <dbReference type="EMBL" id="KSV59875.1"/>
    </source>
</evidence>
<evidence type="ECO:0000313" key="2">
    <source>
        <dbReference type="Proteomes" id="UP000054874"/>
    </source>
</evidence>
<dbReference type="EMBL" id="LNAM01000079">
    <property type="protein sequence ID" value="KSV59875.1"/>
    <property type="molecule type" value="Genomic_DNA"/>
</dbReference>
<organism evidence="1 2">
    <name type="scientific">Acetivibrio ethanolgignens</name>
    <dbReference type="NCBI Taxonomy" id="290052"/>
    <lineage>
        <taxon>Bacteria</taxon>
        <taxon>Bacillati</taxon>
        <taxon>Bacillota</taxon>
        <taxon>Clostridia</taxon>
        <taxon>Eubacteriales</taxon>
        <taxon>Oscillospiraceae</taxon>
        <taxon>Acetivibrio</taxon>
    </lineage>
</organism>
<dbReference type="OrthoDB" id="1681497at2"/>
<dbReference type="STRING" id="290052.ASU35_07685"/>
<dbReference type="RefSeq" id="WP_058351922.1">
    <property type="nucleotide sequence ID" value="NZ_CABMMD010000079.1"/>
</dbReference>